<feature type="domain" description="Reverse transcriptase" evidence="1">
    <location>
        <begin position="1"/>
        <end position="237"/>
    </location>
</feature>
<evidence type="ECO:0000313" key="2">
    <source>
        <dbReference type="EMBL" id="JAT93504.1"/>
    </source>
</evidence>
<dbReference type="SUPFAM" id="SSF56672">
    <property type="entry name" value="DNA/RNA polymerases"/>
    <property type="match status" value="1"/>
</dbReference>
<dbReference type="GO" id="GO:0071897">
    <property type="term" value="P:DNA biosynthetic process"/>
    <property type="evidence" value="ECO:0007669"/>
    <property type="project" value="UniProtKB-ARBA"/>
</dbReference>
<dbReference type="Pfam" id="PF00078">
    <property type="entry name" value="RVT_1"/>
    <property type="match status" value="1"/>
</dbReference>
<dbReference type="AlphaFoldDB" id="A0A1E1X2P1"/>
<evidence type="ECO:0000259" key="1">
    <source>
        <dbReference type="PROSITE" id="PS50878"/>
    </source>
</evidence>
<dbReference type="InterPro" id="IPR043502">
    <property type="entry name" value="DNA/RNA_pol_sf"/>
</dbReference>
<organism evidence="2">
    <name type="scientific">Amblyomma aureolatum</name>
    <dbReference type="NCBI Taxonomy" id="187763"/>
    <lineage>
        <taxon>Eukaryota</taxon>
        <taxon>Metazoa</taxon>
        <taxon>Ecdysozoa</taxon>
        <taxon>Arthropoda</taxon>
        <taxon>Chelicerata</taxon>
        <taxon>Arachnida</taxon>
        <taxon>Acari</taxon>
        <taxon>Parasitiformes</taxon>
        <taxon>Ixodida</taxon>
        <taxon>Ixodoidea</taxon>
        <taxon>Ixodidae</taxon>
        <taxon>Amblyomminae</taxon>
        <taxon>Amblyomma</taxon>
    </lineage>
</organism>
<dbReference type="PROSITE" id="PS50878">
    <property type="entry name" value="RT_POL"/>
    <property type="match status" value="1"/>
</dbReference>
<dbReference type="InterPro" id="IPR000477">
    <property type="entry name" value="RT_dom"/>
</dbReference>
<reference evidence="2" key="1">
    <citation type="journal article" date="2017" name="Front. Cell. Infect. Microbiol.">
        <title>The Distinct Transcriptional Response of the Midgut of Amblyomma sculptum and Amblyomma aureolatum Ticks to Rickettsia rickettsii Correlates to Their Differences in Susceptibility to Infection.</title>
        <authorList>
            <person name="Martins L.A."/>
            <person name="Galletti M.F.B.M."/>
            <person name="Ribeiro J.M."/>
            <person name="Fujita A."/>
            <person name="Costa F.B."/>
            <person name="Labruna M.B."/>
            <person name="Daffre S."/>
            <person name="Fogaca A.C."/>
        </authorList>
    </citation>
    <scope>NUCLEOTIDE SEQUENCE</scope>
</reference>
<feature type="non-terminal residue" evidence="2">
    <location>
        <position position="1"/>
    </location>
</feature>
<dbReference type="CDD" id="cd01650">
    <property type="entry name" value="RT_nLTR_like"/>
    <property type="match status" value="1"/>
</dbReference>
<dbReference type="PANTHER" id="PTHR33332">
    <property type="entry name" value="REVERSE TRANSCRIPTASE DOMAIN-CONTAINING PROTEIN"/>
    <property type="match status" value="1"/>
</dbReference>
<accession>A0A1E1X2P1</accession>
<protein>
    <recommendedName>
        <fullName evidence="1">Reverse transcriptase domain-containing protein</fullName>
    </recommendedName>
</protein>
<name>A0A1E1X2P1_9ACAR</name>
<dbReference type="EMBL" id="GFAC01005684">
    <property type="protein sequence ID" value="JAT93504.1"/>
    <property type="molecule type" value="mRNA"/>
</dbReference>
<dbReference type="PRINTS" id="PR01345">
    <property type="entry name" value="CERVTRCPTASE"/>
</dbReference>
<proteinExistence type="evidence at transcript level"/>
<sequence>RPISLTSSCCKLIEHIIANQINEFLGKHSVLSNFQHGFRKGYSTITQLVTVIHSLASCIDKNGQIDAIFLDFSKAFDRVPHDKLILKLGCIGLPEILIIWITNYLTNRSQFVAVNERRSGCLPVGSGVPQGSVLGPLLFLLYINDIITVINPNVQIRLFAYDCVLFREITSTNDQNHLDSSLANIFEWCDMWDMKLNTDKTVFLRFSRQKAPLSFTYRLGSSPLLEETKYKYLGVTLTNTLSWNSHIDHVCSSAFRKLYFLRHKLKNSPLNVKLLAYNSLIRPKLEYACVVWDPVTKHNITRLEKVQRKAVRFIYSKFSPYDSPSELMHANGIQCLDQRRKNLCLQFLFLLWNRDLAINPSPYISPSTSRHTRYHHLNSLTPYFARTDLFKFSFFPRTVTEWNDSLLPFATL</sequence>